<dbReference type="AlphaFoldDB" id="E9HBX0"/>
<dbReference type="InParanoid" id="E9HBX0"/>
<evidence type="ECO:0000313" key="2">
    <source>
        <dbReference type="Proteomes" id="UP000000305"/>
    </source>
</evidence>
<keyword evidence="2" id="KW-1185">Reference proteome</keyword>
<dbReference type="EMBL" id="GL732617">
    <property type="protein sequence ID" value="EFX70798.1"/>
    <property type="molecule type" value="Genomic_DNA"/>
</dbReference>
<name>E9HBX0_DAPPU</name>
<dbReference type="Proteomes" id="UP000000305">
    <property type="component" value="Unassembled WGS sequence"/>
</dbReference>
<protein>
    <submittedName>
        <fullName evidence="1">Uncharacterized protein</fullName>
    </submittedName>
</protein>
<evidence type="ECO:0000313" key="1">
    <source>
        <dbReference type="EMBL" id="EFX70798.1"/>
    </source>
</evidence>
<gene>
    <name evidence="1" type="ORF">DAPPUDRAFT_256695</name>
</gene>
<organism evidence="1 2">
    <name type="scientific">Daphnia pulex</name>
    <name type="common">Water flea</name>
    <dbReference type="NCBI Taxonomy" id="6669"/>
    <lineage>
        <taxon>Eukaryota</taxon>
        <taxon>Metazoa</taxon>
        <taxon>Ecdysozoa</taxon>
        <taxon>Arthropoda</taxon>
        <taxon>Crustacea</taxon>
        <taxon>Branchiopoda</taxon>
        <taxon>Diplostraca</taxon>
        <taxon>Cladocera</taxon>
        <taxon>Anomopoda</taxon>
        <taxon>Daphniidae</taxon>
        <taxon>Daphnia</taxon>
    </lineage>
</organism>
<accession>E9HBX0</accession>
<sequence>MDHRLVRSIALPGHRRRRADQQLNRNTFHRRPKLIANWITLGPDHTLHYLIGPVRAFLYQAFCASSHDRVPVCSLCHFRGTFHALRHVRALYCRHDRSNVTSIKDDTDGSDVELEVAKTESQFDQPIIFNQRHGEILDQVEIQEMNLVPIKAMNAAMELIRMKFSNTGGLLNCQWLAVAAVSPSELPSVDTILHNNRDHWVVTAKGFASTRSDTVLMFGWSENLSDQHFAYSSSKNN</sequence>
<dbReference type="KEGG" id="dpx:DAPPUDRAFT_256695"/>
<reference evidence="1 2" key="1">
    <citation type="journal article" date="2011" name="Science">
        <title>The ecoresponsive genome of Daphnia pulex.</title>
        <authorList>
            <person name="Colbourne J.K."/>
            <person name="Pfrender M.E."/>
            <person name="Gilbert D."/>
            <person name="Thomas W.K."/>
            <person name="Tucker A."/>
            <person name="Oakley T.H."/>
            <person name="Tokishita S."/>
            <person name="Aerts A."/>
            <person name="Arnold G.J."/>
            <person name="Basu M.K."/>
            <person name="Bauer D.J."/>
            <person name="Caceres C.E."/>
            <person name="Carmel L."/>
            <person name="Casola C."/>
            <person name="Choi J.H."/>
            <person name="Detter J.C."/>
            <person name="Dong Q."/>
            <person name="Dusheyko S."/>
            <person name="Eads B.D."/>
            <person name="Frohlich T."/>
            <person name="Geiler-Samerotte K.A."/>
            <person name="Gerlach D."/>
            <person name="Hatcher P."/>
            <person name="Jogdeo S."/>
            <person name="Krijgsveld J."/>
            <person name="Kriventseva E.V."/>
            <person name="Kultz D."/>
            <person name="Laforsch C."/>
            <person name="Lindquist E."/>
            <person name="Lopez J."/>
            <person name="Manak J.R."/>
            <person name="Muller J."/>
            <person name="Pangilinan J."/>
            <person name="Patwardhan R.P."/>
            <person name="Pitluck S."/>
            <person name="Pritham E.J."/>
            <person name="Rechtsteiner A."/>
            <person name="Rho M."/>
            <person name="Rogozin I.B."/>
            <person name="Sakarya O."/>
            <person name="Salamov A."/>
            <person name="Schaack S."/>
            <person name="Shapiro H."/>
            <person name="Shiga Y."/>
            <person name="Skalitzky C."/>
            <person name="Smith Z."/>
            <person name="Souvorov A."/>
            <person name="Sung W."/>
            <person name="Tang Z."/>
            <person name="Tsuchiya D."/>
            <person name="Tu H."/>
            <person name="Vos H."/>
            <person name="Wang M."/>
            <person name="Wolf Y.I."/>
            <person name="Yamagata H."/>
            <person name="Yamada T."/>
            <person name="Ye Y."/>
            <person name="Shaw J.R."/>
            <person name="Andrews J."/>
            <person name="Crease T.J."/>
            <person name="Tang H."/>
            <person name="Lucas S.M."/>
            <person name="Robertson H.M."/>
            <person name="Bork P."/>
            <person name="Koonin E.V."/>
            <person name="Zdobnov E.M."/>
            <person name="Grigoriev I.V."/>
            <person name="Lynch M."/>
            <person name="Boore J.L."/>
        </authorList>
    </citation>
    <scope>NUCLEOTIDE SEQUENCE [LARGE SCALE GENOMIC DNA]</scope>
</reference>
<dbReference type="HOGENOM" id="CLU_1171686_0_0_1"/>
<proteinExistence type="predicted"/>